<organism evidence="9 10">
    <name type="scientific">Cohnella lubricantis</name>
    <dbReference type="NCBI Taxonomy" id="2163172"/>
    <lineage>
        <taxon>Bacteria</taxon>
        <taxon>Bacillati</taxon>
        <taxon>Bacillota</taxon>
        <taxon>Bacilli</taxon>
        <taxon>Bacillales</taxon>
        <taxon>Paenibacillaceae</taxon>
        <taxon>Cohnella</taxon>
    </lineage>
</organism>
<dbReference type="AlphaFoldDB" id="A0A841T7M2"/>
<dbReference type="GO" id="GO:0055085">
    <property type="term" value="P:transmembrane transport"/>
    <property type="evidence" value="ECO:0007669"/>
    <property type="project" value="InterPro"/>
</dbReference>
<feature type="transmembrane region" description="Helical" evidence="7">
    <location>
        <begin position="7"/>
        <end position="28"/>
    </location>
</feature>
<evidence type="ECO:0000256" key="1">
    <source>
        <dbReference type="ARBA" id="ARBA00004651"/>
    </source>
</evidence>
<feature type="transmembrane region" description="Helical" evidence="7">
    <location>
        <begin position="158"/>
        <end position="175"/>
    </location>
</feature>
<comment type="subcellular location">
    <subcellularLocation>
        <location evidence="1 7">Cell membrane</location>
        <topology evidence="1 7">Multi-pass membrane protein</topology>
    </subcellularLocation>
</comment>
<dbReference type="PANTHER" id="PTHR30465:SF44">
    <property type="entry name" value="ABC-TYPE DIPEPTIDE_OLIGOPEPTIDE TRANSPORT SYSTEM, PERMEASE COMPONENT"/>
    <property type="match status" value="1"/>
</dbReference>
<dbReference type="EMBL" id="JACJVN010000024">
    <property type="protein sequence ID" value="MBB6676902.1"/>
    <property type="molecule type" value="Genomic_DNA"/>
</dbReference>
<dbReference type="GO" id="GO:0005886">
    <property type="term" value="C:plasma membrane"/>
    <property type="evidence" value="ECO:0007669"/>
    <property type="project" value="UniProtKB-SubCell"/>
</dbReference>
<keyword evidence="4 7" id="KW-0812">Transmembrane</keyword>
<keyword evidence="5 7" id="KW-1133">Transmembrane helix</keyword>
<evidence type="ECO:0000313" key="9">
    <source>
        <dbReference type="EMBL" id="MBB6676902.1"/>
    </source>
</evidence>
<evidence type="ECO:0000256" key="2">
    <source>
        <dbReference type="ARBA" id="ARBA00022448"/>
    </source>
</evidence>
<evidence type="ECO:0000256" key="3">
    <source>
        <dbReference type="ARBA" id="ARBA00022475"/>
    </source>
</evidence>
<keyword evidence="2 7" id="KW-0813">Transport</keyword>
<gene>
    <name evidence="9" type="ORF">H4Q31_06100</name>
</gene>
<protein>
    <submittedName>
        <fullName evidence="9">ABC transporter permease subunit</fullName>
    </submittedName>
</protein>
<accession>A0A841T7M2</accession>
<dbReference type="PROSITE" id="PS50928">
    <property type="entry name" value="ABC_TM1"/>
    <property type="match status" value="1"/>
</dbReference>
<sequence length="294" mass="32631">MPRILKPILAVPFTLLFIFALAILPHLFQLNGGGGLHLDWSGSMSSVKDYFAGIGTGESFRFISGRKELSFWEQIGGYFRTSLFYIAIGALAGTTIGILVGIYFSLSRAAWLKRGVDLAASIPDFVLIILLQSLVIFVGKSTGVFVFKFASISSKDPAIALPLISSIIIPASYMIRSVALQMKLTMTEDYINVAKSRGFSKPHIVFFHALPNVLPFIKTDINKLLGILIGNMFIVEFLYNLRGVTKLLFTDTFSNNGYQYALAVNGLLALVIVYTVVYVLLRIYLWGWEKVFSR</sequence>
<feature type="transmembrane region" description="Helical" evidence="7">
    <location>
        <begin position="118"/>
        <end position="138"/>
    </location>
</feature>
<keyword evidence="3" id="KW-1003">Cell membrane</keyword>
<evidence type="ECO:0000256" key="7">
    <source>
        <dbReference type="RuleBase" id="RU363032"/>
    </source>
</evidence>
<evidence type="ECO:0000256" key="5">
    <source>
        <dbReference type="ARBA" id="ARBA00022989"/>
    </source>
</evidence>
<evidence type="ECO:0000313" key="10">
    <source>
        <dbReference type="Proteomes" id="UP000574133"/>
    </source>
</evidence>
<dbReference type="CDD" id="cd06261">
    <property type="entry name" value="TM_PBP2"/>
    <property type="match status" value="1"/>
</dbReference>
<name>A0A841T7M2_9BACL</name>
<feature type="domain" description="ABC transmembrane type-1" evidence="8">
    <location>
        <begin position="79"/>
        <end position="281"/>
    </location>
</feature>
<keyword evidence="6 7" id="KW-0472">Membrane</keyword>
<proteinExistence type="inferred from homology"/>
<comment type="caution">
    <text evidence="9">The sequence shown here is derived from an EMBL/GenBank/DDBJ whole genome shotgun (WGS) entry which is preliminary data.</text>
</comment>
<feature type="transmembrane region" description="Helical" evidence="7">
    <location>
        <begin position="224"/>
        <end position="241"/>
    </location>
</feature>
<dbReference type="Proteomes" id="UP000574133">
    <property type="component" value="Unassembled WGS sequence"/>
</dbReference>
<dbReference type="InterPro" id="IPR000515">
    <property type="entry name" value="MetI-like"/>
</dbReference>
<feature type="transmembrane region" description="Helical" evidence="7">
    <location>
        <begin position="83"/>
        <end position="106"/>
    </location>
</feature>
<comment type="similarity">
    <text evidence="7">Belongs to the binding-protein-dependent transport system permease family.</text>
</comment>
<dbReference type="Pfam" id="PF00528">
    <property type="entry name" value="BPD_transp_1"/>
    <property type="match status" value="1"/>
</dbReference>
<dbReference type="Gene3D" id="1.10.3720.10">
    <property type="entry name" value="MetI-like"/>
    <property type="match status" value="1"/>
</dbReference>
<evidence type="ECO:0000256" key="4">
    <source>
        <dbReference type="ARBA" id="ARBA00022692"/>
    </source>
</evidence>
<dbReference type="RefSeq" id="WP_185178188.1">
    <property type="nucleotide sequence ID" value="NZ_CBCSEP010000008.1"/>
</dbReference>
<dbReference type="InterPro" id="IPR035906">
    <property type="entry name" value="MetI-like_sf"/>
</dbReference>
<evidence type="ECO:0000256" key="6">
    <source>
        <dbReference type="ARBA" id="ARBA00023136"/>
    </source>
</evidence>
<keyword evidence="10" id="KW-1185">Reference proteome</keyword>
<dbReference type="SUPFAM" id="SSF161098">
    <property type="entry name" value="MetI-like"/>
    <property type="match status" value="1"/>
</dbReference>
<dbReference type="PANTHER" id="PTHR30465">
    <property type="entry name" value="INNER MEMBRANE ABC TRANSPORTER"/>
    <property type="match status" value="1"/>
</dbReference>
<evidence type="ECO:0000259" key="8">
    <source>
        <dbReference type="PROSITE" id="PS50928"/>
    </source>
</evidence>
<reference evidence="9 10" key="1">
    <citation type="submission" date="2020-08" db="EMBL/GenBank/DDBJ databases">
        <title>Cohnella phylogeny.</title>
        <authorList>
            <person name="Dunlap C."/>
        </authorList>
    </citation>
    <scope>NUCLEOTIDE SEQUENCE [LARGE SCALE GENOMIC DNA]</scope>
    <source>
        <strain evidence="9 10">DSM 103658</strain>
    </source>
</reference>
<feature type="transmembrane region" description="Helical" evidence="7">
    <location>
        <begin position="261"/>
        <end position="285"/>
    </location>
</feature>